<dbReference type="RefSeq" id="XP_033664843.1">
    <property type="nucleotide sequence ID" value="XM_033810676.1"/>
</dbReference>
<protein>
    <recommendedName>
        <fullName evidence="3">Aldehyde dehydrogenase domain-containing protein</fullName>
    </recommendedName>
</protein>
<dbReference type="GO" id="GO:0009450">
    <property type="term" value="P:gamma-aminobutyric acid catabolic process"/>
    <property type="evidence" value="ECO:0007669"/>
    <property type="project" value="TreeGrafter"/>
</dbReference>
<dbReference type="Gene3D" id="3.40.605.10">
    <property type="entry name" value="Aldehyde Dehydrogenase, Chain A, domain 1"/>
    <property type="match status" value="1"/>
</dbReference>
<dbReference type="InterPro" id="IPR016162">
    <property type="entry name" value="Ald_DH_N"/>
</dbReference>
<name>A0A6A6C9Y2_ZASCE</name>
<keyword evidence="1" id="KW-0560">Oxidoreductase</keyword>
<keyword evidence="5" id="KW-1185">Reference proteome</keyword>
<dbReference type="Gene3D" id="3.40.309.10">
    <property type="entry name" value="Aldehyde Dehydrogenase, Chain A, domain 2"/>
    <property type="match status" value="1"/>
</dbReference>
<evidence type="ECO:0000256" key="2">
    <source>
        <dbReference type="SAM" id="MobiDB-lite"/>
    </source>
</evidence>
<feature type="region of interest" description="Disordered" evidence="2">
    <location>
        <begin position="438"/>
        <end position="459"/>
    </location>
</feature>
<reference evidence="4" key="1">
    <citation type="journal article" date="2020" name="Stud. Mycol.">
        <title>101 Dothideomycetes genomes: a test case for predicting lifestyles and emergence of pathogens.</title>
        <authorList>
            <person name="Haridas S."/>
            <person name="Albert R."/>
            <person name="Binder M."/>
            <person name="Bloem J."/>
            <person name="Labutti K."/>
            <person name="Salamov A."/>
            <person name="Andreopoulos B."/>
            <person name="Baker S."/>
            <person name="Barry K."/>
            <person name="Bills G."/>
            <person name="Bluhm B."/>
            <person name="Cannon C."/>
            <person name="Castanera R."/>
            <person name="Culley D."/>
            <person name="Daum C."/>
            <person name="Ezra D."/>
            <person name="Gonzalez J."/>
            <person name="Henrissat B."/>
            <person name="Kuo A."/>
            <person name="Liang C."/>
            <person name="Lipzen A."/>
            <person name="Lutzoni F."/>
            <person name="Magnuson J."/>
            <person name="Mondo S."/>
            <person name="Nolan M."/>
            <person name="Ohm R."/>
            <person name="Pangilinan J."/>
            <person name="Park H.-J."/>
            <person name="Ramirez L."/>
            <person name="Alfaro M."/>
            <person name="Sun H."/>
            <person name="Tritt A."/>
            <person name="Yoshinaga Y."/>
            <person name="Zwiers L.-H."/>
            <person name="Turgeon B."/>
            <person name="Goodwin S."/>
            <person name="Spatafora J."/>
            <person name="Crous P."/>
            <person name="Grigoriev I."/>
        </authorList>
    </citation>
    <scope>NUCLEOTIDE SEQUENCE</scope>
    <source>
        <strain evidence="4">ATCC 36951</strain>
    </source>
</reference>
<evidence type="ECO:0000256" key="1">
    <source>
        <dbReference type="ARBA" id="ARBA00023002"/>
    </source>
</evidence>
<dbReference type="InterPro" id="IPR016163">
    <property type="entry name" value="Ald_DH_C"/>
</dbReference>
<evidence type="ECO:0000313" key="4">
    <source>
        <dbReference type="EMBL" id="KAF2163954.1"/>
    </source>
</evidence>
<dbReference type="EMBL" id="ML993606">
    <property type="protein sequence ID" value="KAF2163954.1"/>
    <property type="molecule type" value="Genomic_DNA"/>
</dbReference>
<dbReference type="GeneID" id="54563948"/>
<proteinExistence type="predicted"/>
<evidence type="ECO:0000259" key="3">
    <source>
        <dbReference type="Pfam" id="PF00171"/>
    </source>
</evidence>
<organism evidence="4 5">
    <name type="scientific">Zasmidium cellare ATCC 36951</name>
    <dbReference type="NCBI Taxonomy" id="1080233"/>
    <lineage>
        <taxon>Eukaryota</taxon>
        <taxon>Fungi</taxon>
        <taxon>Dikarya</taxon>
        <taxon>Ascomycota</taxon>
        <taxon>Pezizomycotina</taxon>
        <taxon>Dothideomycetes</taxon>
        <taxon>Dothideomycetidae</taxon>
        <taxon>Mycosphaerellales</taxon>
        <taxon>Mycosphaerellaceae</taxon>
        <taxon>Zasmidium</taxon>
    </lineage>
</organism>
<dbReference type="InterPro" id="IPR050740">
    <property type="entry name" value="Aldehyde_DH_Superfamily"/>
</dbReference>
<evidence type="ECO:0000313" key="5">
    <source>
        <dbReference type="Proteomes" id="UP000799537"/>
    </source>
</evidence>
<gene>
    <name evidence="4" type="ORF">M409DRAFT_37130</name>
</gene>
<dbReference type="Pfam" id="PF00171">
    <property type="entry name" value="Aldedh"/>
    <property type="match status" value="1"/>
</dbReference>
<accession>A0A6A6C9Y2</accession>
<dbReference type="AlphaFoldDB" id="A0A6A6C9Y2"/>
<dbReference type="OrthoDB" id="310895at2759"/>
<sequence>MSSEANGKSSLETFPLWIDGATYKSHNVDKFAVFSAKEGKDVHFAQSATAEVAEQAAESAARAMPAWESQFSCSARREILERFAGLIETRQQELVDAQVQETSTSETWARFNIEYSVGMIREIAARVTAVCTGEMPPMSATGTFGMVIRKPIGVVLLIAPWNASVILASRSLASILAAGCTVVFKASELCPKVHHLLLELLIEAGVPANVVSVIQTSREDAGPVTEALIVHPAIRKIEFIGSAPVGRIIGSLAGKYLKPVLMELGGKCAAVVLRDADLNHAAEKCITGGFINHGQVCFSTERIIVEKQVADDFIALLKQKANVWPQDRGVSARIIQAAHDKLADAHAKGATFLLGEPAYTSKTSLAPAILTNVTKDMDMWDEETFGPSTTVIVVDGEEEAIKVVNESKYGLDAFLFTRDMKKAVDIARRLEVGRVRVNSSGHERQSTFPTAPVKNSGWGTNNAGHGIEEFLVKQVVTMDFR</sequence>
<dbReference type="GO" id="GO:0004777">
    <property type="term" value="F:succinate-semialdehyde dehydrogenase (NAD+) activity"/>
    <property type="evidence" value="ECO:0007669"/>
    <property type="project" value="TreeGrafter"/>
</dbReference>
<dbReference type="InterPro" id="IPR016161">
    <property type="entry name" value="Ald_DH/histidinol_DH"/>
</dbReference>
<dbReference type="PANTHER" id="PTHR43353:SF6">
    <property type="entry name" value="CYTOPLASMIC ALDEHYDE DEHYDROGENASE (EUROFUNG)"/>
    <property type="match status" value="1"/>
</dbReference>
<dbReference type="Proteomes" id="UP000799537">
    <property type="component" value="Unassembled WGS sequence"/>
</dbReference>
<dbReference type="SUPFAM" id="SSF53720">
    <property type="entry name" value="ALDH-like"/>
    <property type="match status" value="1"/>
</dbReference>
<dbReference type="PANTHER" id="PTHR43353">
    <property type="entry name" value="SUCCINATE-SEMIALDEHYDE DEHYDROGENASE, MITOCHONDRIAL"/>
    <property type="match status" value="1"/>
</dbReference>
<feature type="domain" description="Aldehyde dehydrogenase" evidence="3">
    <location>
        <begin position="27"/>
        <end position="474"/>
    </location>
</feature>
<dbReference type="InterPro" id="IPR015590">
    <property type="entry name" value="Aldehyde_DH_dom"/>
</dbReference>